<feature type="region of interest" description="Disordered" evidence="8">
    <location>
        <begin position="157"/>
        <end position="203"/>
    </location>
</feature>
<dbReference type="PANTHER" id="PTHR46949">
    <property type="entry name" value="LEUCINE REPEAT ADAPTER PROTEIN 25"/>
    <property type="match status" value="1"/>
</dbReference>
<dbReference type="GO" id="GO:0005680">
    <property type="term" value="C:anaphase-promoting complex"/>
    <property type="evidence" value="ECO:0007669"/>
    <property type="project" value="InterPro"/>
</dbReference>
<dbReference type="EMBL" id="WJQU01000001">
    <property type="protein sequence ID" value="KAJ6649027.1"/>
    <property type="molecule type" value="Genomic_DNA"/>
</dbReference>
<comment type="caution">
    <text evidence="10">The sequence shown here is derived from an EMBL/GenBank/DDBJ whole genome shotgun (WGS) entry which is preliminary data.</text>
</comment>
<protein>
    <recommendedName>
        <fullName evidence="1">Anaphase-promoting complex subunit 11</fullName>
    </recommendedName>
</protein>
<comment type="similarity">
    <text evidence="6">Belongs to the FAM89 family.</text>
</comment>
<dbReference type="Proteomes" id="UP001151699">
    <property type="component" value="Chromosome A"/>
</dbReference>
<keyword evidence="3 7" id="KW-0863">Zinc-finger</keyword>
<dbReference type="SUPFAM" id="SSF57850">
    <property type="entry name" value="RING/U-box"/>
    <property type="match status" value="1"/>
</dbReference>
<dbReference type="InterPro" id="IPR001841">
    <property type="entry name" value="Znf_RING"/>
</dbReference>
<dbReference type="OrthoDB" id="1681166at2759"/>
<evidence type="ECO:0000256" key="3">
    <source>
        <dbReference type="ARBA" id="ARBA00022771"/>
    </source>
</evidence>
<dbReference type="GO" id="GO:0051301">
    <property type="term" value="P:cell division"/>
    <property type="evidence" value="ECO:0007669"/>
    <property type="project" value="UniProtKB-KW"/>
</dbReference>
<name>A0A9Q0S897_9DIPT</name>
<evidence type="ECO:0000256" key="6">
    <source>
        <dbReference type="ARBA" id="ARBA00038125"/>
    </source>
</evidence>
<evidence type="ECO:0000256" key="2">
    <source>
        <dbReference type="ARBA" id="ARBA00022618"/>
    </source>
</evidence>
<dbReference type="Gene3D" id="3.30.40.10">
    <property type="entry name" value="Zinc/RING finger domain, C3HC4 (zinc finger)"/>
    <property type="match status" value="1"/>
</dbReference>
<dbReference type="GO" id="GO:0061630">
    <property type="term" value="F:ubiquitin protein ligase activity"/>
    <property type="evidence" value="ECO:0007669"/>
    <property type="project" value="InterPro"/>
</dbReference>
<dbReference type="Pfam" id="PF12861">
    <property type="entry name" value="zf-ANAPC11"/>
    <property type="match status" value="1"/>
</dbReference>
<dbReference type="AlphaFoldDB" id="A0A9Q0S897"/>
<evidence type="ECO:0000259" key="9">
    <source>
        <dbReference type="PROSITE" id="PS50089"/>
    </source>
</evidence>
<evidence type="ECO:0000256" key="5">
    <source>
        <dbReference type="ARBA" id="ARBA00022833"/>
    </source>
</evidence>
<feature type="non-terminal residue" evidence="10">
    <location>
        <position position="203"/>
    </location>
</feature>
<feature type="domain" description="RING-type" evidence="9">
    <location>
        <begin position="26"/>
        <end position="67"/>
    </location>
</feature>
<feature type="region of interest" description="Disordered" evidence="8">
    <location>
        <begin position="87"/>
        <end position="107"/>
    </location>
</feature>
<reference evidence="10" key="1">
    <citation type="submission" date="2022-07" db="EMBL/GenBank/DDBJ databases">
        <authorList>
            <person name="Trinca V."/>
            <person name="Uliana J.V.C."/>
            <person name="Torres T.T."/>
            <person name="Ward R.J."/>
            <person name="Monesi N."/>
        </authorList>
    </citation>
    <scope>NUCLEOTIDE SEQUENCE</scope>
    <source>
        <strain evidence="10">HSMRA1968</strain>
        <tissue evidence="10">Whole embryos</tissue>
    </source>
</reference>
<dbReference type="InterPro" id="IPR039499">
    <property type="entry name" value="LURA1/LRA25"/>
</dbReference>
<gene>
    <name evidence="10" type="primary">Anapc11</name>
    <name evidence="10" type="ORF">Bhyg_04259</name>
</gene>
<dbReference type="GO" id="GO:0031145">
    <property type="term" value="P:anaphase-promoting complex-dependent catabolic process"/>
    <property type="evidence" value="ECO:0007669"/>
    <property type="project" value="InterPro"/>
</dbReference>
<organism evidence="10 11">
    <name type="scientific">Pseudolycoriella hygida</name>
    <dbReference type="NCBI Taxonomy" id="35572"/>
    <lineage>
        <taxon>Eukaryota</taxon>
        <taxon>Metazoa</taxon>
        <taxon>Ecdysozoa</taxon>
        <taxon>Arthropoda</taxon>
        <taxon>Hexapoda</taxon>
        <taxon>Insecta</taxon>
        <taxon>Pterygota</taxon>
        <taxon>Neoptera</taxon>
        <taxon>Endopterygota</taxon>
        <taxon>Diptera</taxon>
        <taxon>Nematocera</taxon>
        <taxon>Sciaroidea</taxon>
        <taxon>Sciaridae</taxon>
        <taxon>Pseudolycoriella</taxon>
    </lineage>
</organism>
<accession>A0A9Q0S897</accession>
<dbReference type="CDD" id="cd16456">
    <property type="entry name" value="RING-H2_APC11"/>
    <property type="match status" value="1"/>
</dbReference>
<evidence type="ECO:0000313" key="10">
    <source>
        <dbReference type="EMBL" id="KAJ6649027.1"/>
    </source>
</evidence>
<evidence type="ECO:0000256" key="4">
    <source>
        <dbReference type="ARBA" id="ARBA00022776"/>
    </source>
</evidence>
<dbReference type="Pfam" id="PF14854">
    <property type="entry name" value="LURAP"/>
    <property type="match status" value="1"/>
</dbReference>
<keyword evidence="5" id="KW-0862">Zinc</keyword>
<dbReference type="InterPro" id="IPR024991">
    <property type="entry name" value="RING-H2_APC11"/>
</dbReference>
<proteinExistence type="inferred from homology"/>
<keyword evidence="4" id="KW-0131">Cell cycle</keyword>
<evidence type="ECO:0000256" key="8">
    <source>
        <dbReference type="SAM" id="MobiDB-lite"/>
    </source>
</evidence>
<dbReference type="InterPro" id="IPR013083">
    <property type="entry name" value="Znf_RING/FYVE/PHD"/>
</dbReference>
<keyword evidence="2" id="KW-0132">Cell division</keyword>
<evidence type="ECO:0000256" key="1">
    <source>
        <dbReference type="ARBA" id="ARBA00013928"/>
    </source>
</evidence>
<keyword evidence="4" id="KW-0498">Mitosis</keyword>
<evidence type="ECO:0000256" key="7">
    <source>
        <dbReference type="PROSITE-ProRule" id="PRU00175"/>
    </source>
</evidence>
<dbReference type="GO" id="GO:0097602">
    <property type="term" value="F:cullin family protein binding"/>
    <property type="evidence" value="ECO:0007669"/>
    <property type="project" value="InterPro"/>
</dbReference>
<evidence type="ECO:0000313" key="11">
    <source>
        <dbReference type="Proteomes" id="UP001151699"/>
    </source>
</evidence>
<keyword evidence="3 7" id="KW-0479">Metal-binding</keyword>
<sequence>MAVATWRWVANDDNCGICRMPFENCCTECTLPGDDCPLVWGACSHCFHMHCIVKWLNSQHLNQQCPIMSLPGLPPLPKSLSTLETAGAHTNNSSNFGSIESQRGVSPINRKTSTLDTQLAILRREMFGLRQLDLSLLSQLWALNESIQEFRAIIQEQEALSPPSPSPSPSDTNSLSSGDEGDSSTQDRNHPSAIQMQQKQQQQ</sequence>
<dbReference type="PROSITE" id="PS50089">
    <property type="entry name" value="ZF_RING_2"/>
    <property type="match status" value="1"/>
</dbReference>
<dbReference type="GO" id="GO:0008270">
    <property type="term" value="F:zinc ion binding"/>
    <property type="evidence" value="ECO:0007669"/>
    <property type="project" value="UniProtKB-KW"/>
</dbReference>
<dbReference type="PANTHER" id="PTHR46949:SF1">
    <property type="entry name" value="AT07979P2"/>
    <property type="match status" value="1"/>
</dbReference>
<keyword evidence="11" id="KW-1185">Reference proteome</keyword>